<dbReference type="RefSeq" id="WP_048875098.1">
    <property type="nucleotide sequence ID" value="NZ_CP011126.1"/>
</dbReference>
<evidence type="ECO:0000256" key="4">
    <source>
        <dbReference type="PROSITE-ProRule" id="PRU00182"/>
    </source>
</evidence>
<dbReference type="Gene3D" id="3.10.290.10">
    <property type="entry name" value="RNA-binding S4 domain"/>
    <property type="match status" value="1"/>
</dbReference>
<gene>
    <name evidence="8" type="primary">rluD</name>
    <name evidence="7" type="ORF">CleRT_05210</name>
    <name evidence="8" type="ORF">CleRT_06650</name>
</gene>
<evidence type="ECO:0000256" key="3">
    <source>
        <dbReference type="ARBA" id="ARBA00036882"/>
    </source>
</evidence>
<dbReference type="CDD" id="cd02869">
    <property type="entry name" value="PseudoU_synth_RluA_like"/>
    <property type="match status" value="1"/>
</dbReference>
<evidence type="ECO:0000256" key="2">
    <source>
        <dbReference type="ARBA" id="ARBA00023235"/>
    </source>
</evidence>
<dbReference type="NCBIfam" id="TIGR00005">
    <property type="entry name" value="rluA_subfam"/>
    <property type="match status" value="1"/>
</dbReference>
<dbReference type="NCBIfam" id="NF008385">
    <property type="entry name" value="PRK11180.1"/>
    <property type="match status" value="1"/>
</dbReference>
<dbReference type="SUPFAM" id="SSF55120">
    <property type="entry name" value="Pseudouridine synthase"/>
    <property type="match status" value="1"/>
</dbReference>
<dbReference type="SUPFAM" id="SSF55174">
    <property type="entry name" value="Alpha-L RNA-binding motif"/>
    <property type="match status" value="1"/>
</dbReference>
<name>A0ABM5UU77_9COXI</name>
<dbReference type="Pfam" id="PF01479">
    <property type="entry name" value="S4"/>
    <property type="match status" value="1"/>
</dbReference>
<dbReference type="InterPro" id="IPR020103">
    <property type="entry name" value="PsdUridine_synth_cat_dom_sf"/>
</dbReference>
<evidence type="ECO:0000313" key="8">
    <source>
        <dbReference type="EMBL" id="AKQ33521.1"/>
    </source>
</evidence>
<evidence type="ECO:0000313" key="7">
    <source>
        <dbReference type="EMBL" id="AKQ33434.1"/>
    </source>
</evidence>
<proteinExistence type="inferred from homology"/>
<evidence type="ECO:0000259" key="6">
    <source>
        <dbReference type="SMART" id="SM00363"/>
    </source>
</evidence>
<dbReference type="InterPro" id="IPR006225">
    <property type="entry name" value="PsdUridine_synth_RluC/D"/>
</dbReference>
<dbReference type="InterPro" id="IPR006224">
    <property type="entry name" value="PsdUridine_synth_RluA-like_CS"/>
</dbReference>
<dbReference type="CDD" id="cd00165">
    <property type="entry name" value="S4"/>
    <property type="match status" value="1"/>
</dbReference>
<evidence type="ECO:0000256" key="5">
    <source>
        <dbReference type="RuleBase" id="RU362028"/>
    </source>
</evidence>
<feature type="domain" description="RNA-binding S4" evidence="6">
    <location>
        <begin position="19"/>
        <end position="84"/>
    </location>
</feature>
<dbReference type="InterPro" id="IPR036986">
    <property type="entry name" value="S4_RNA-bd_sf"/>
</dbReference>
<dbReference type="PANTHER" id="PTHR21600:SF44">
    <property type="entry name" value="RIBOSOMAL LARGE SUBUNIT PSEUDOURIDINE SYNTHASE D"/>
    <property type="match status" value="1"/>
</dbReference>
<dbReference type="InterPro" id="IPR050188">
    <property type="entry name" value="RluA_PseudoU_synthase"/>
</dbReference>
<sequence length="321" mass="36062">MNPQKISLKGIVPTELVGVRLDQALAKLFPDYSRSQLQNWIQAGHVRVDGTQKMLTREKVQVDQLIEITTHLAPSERWIAQALPLNILYKDEALLIINKPAELVVHPGAGILNHTLINALLHYDPQLAILPRAGIIHRLDKNTSGLLVIARNLISHHALTKAMKTRKISREYEAIVKGIPISGRTISAPIGRHSIHRTRMAVLNNGQEAITHFRILQRYRAHTHIRIRLETGRTHQIRVHMAHIHHPLVGDPVYGSHIGVPAFLSNSLKATLKAFHRQALHATTLQLSHPLTQQTMEWHAPLPKDMLDLLKSLAQDNAHAT</sequence>
<keyword evidence="2 5" id="KW-0413">Isomerase</keyword>
<dbReference type="Proteomes" id="UP000063965">
    <property type="component" value="Chromosome"/>
</dbReference>
<dbReference type="PROSITE" id="PS50889">
    <property type="entry name" value="S4"/>
    <property type="match status" value="1"/>
</dbReference>
<dbReference type="SMART" id="SM00363">
    <property type="entry name" value="S4"/>
    <property type="match status" value="1"/>
</dbReference>
<evidence type="ECO:0000313" key="9">
    <source>
        <dbReference type="Proteomes" id="UP000063965"/>
    </source>
</evidence>
<dbReference type="PROSITE" id="PS01129">
    <property type="entry name" value="PSI_RLU"/>
    <property type="match status" value="1"/>
</dbReference>
<comment type="similarity">
    <text evidence="1 5">Belongs to the pseudouridine synthase RluA family.</text>
</comment>
<dbReference type="PANTHER" id="PTHR21600">
    <property type="entry name" value="MITOCHONDRIAL RNA PSEUDOURIDINE SYNTHASE"/>
    <property type="match status" value="1"/>
</dbReference>
<dbReference type="Pfam" id="PF00849">
    <property type="entry name" value="PseudoU_synth_2"/>
    <property type="match status" value="1"/>
</dbReference>
<comment type="catalytic activity">
    <reaction evidence="5">
        <text>a uridine in RNA = a pseudouridine in RNA</text>
        <dbReference type="Rhea" id="RHEA:48348"/>
        <dbReference type="Rhea" id="RHEA-COMP:12068"/>
        <dbReference type="Rhea" id="RHEA-COMP:12069"/>
        <dbReference type="ChEBI" id="CHEBI:65314"/>
        <dbReference type="ChEBI" id="CHEBI:65315"/>
    </reaction>
</comment>
<keyword evidence="4" id="KW-0694">RNA-binding</keyword>
<comment type="catalytic activity">
    <reaction evidence="3">
        <text>uridine(1911/1915/1917) in 23S rRNA = pseudouridine(1911/1915/1917) in 23S rRNA</text>
        <dbReference type="Rhea" id="RHEA:42524"/>
        <dbReference type="Rhea" id="RHEA-COMP:10097"/>
        <dbReference type="Rhea" id="RHEA-COMP:10098"/>
        <dbReference type="ChEBI" id="CHEBI:65314"/>
        <dbReference type="ChEBI" id="CHEBI:65315"/>
        <dbReference type="EC" id="5.4.99.23"/>
    </reaction>
</comment>
<dbReference type="EMBL" id="CP011126">
    <property type="protein sequence ID" value="AKQ33521.1"/>
    <property type="molecule type" value="Genomic_DNA"/>
</dbReference>
<organism evidence="8 9">
    <name type="scientific">Candidatus Coxiella mudrowiae</name>
    <dbReference type="NCBI Taxonomy" id="2054173"/>
    <lineage>
        <taxon>Bacteria</taxon>
        <taxon>Pseudomonadati</taxon>
        <taxon>Pseudomonadota</taxon>
        <taxon>Gammaproteobacteria</taxon>
        <taxon>Legionellales</taxon>
        <taxon>Coxiellaceae</taxon>
        <taxon>Coxiella</taxon>
    </lineage>
</organism>
<keyword evidence="9" id="KW-1185">Reference proteome</keyword>
<protein>
    <recommendedName>
        <fullName evidence="5">Pseudouridine synthase</fullName>
        <ecNumber evidence="5">5.4.99.-</ecNumber>
    </recommendedName>
</protein>
<evidence type="ECO:0000256" key="1">
    <source>
        <dbReference type="ARBA" id="ARBA00010876"/>
    </source>
</evidence>
<dbReference type="EC" id="5.4.99.-" evidence="5"/>
<dbReference type="EMBL" id="CP011126">
    <property type="protein sequence ID" value="AKQ33434.1"/>
    <property type="molecule type" value="Genomic_DNA"/>
</dbReference>
<dbReference type="InterPro" id="IPR002942">
    <property type="entry name" value="S4_RNA-bd"/>
</dbReference>
<dbReference type="InterPro" id="IPR006145">
    <property type="entry name" value="PsdUridine_synth_RsuA/RluA"/>
</dbReference>
<reference evidence="8 9" key="1">
    <citation type="journal article" date="2015" name="Genome Biol. Evol.">
        <title>Distinctive Genome Reduction Rates Revealed by Genomic Analyses of Two Coxiella-Like Endosymbionts in Ticks.</title>
        <authorList>
            <person name="Gottlieb Y."/>
            <person name="Lalzar I."/>
            <person name="Klasson L."/>
        </authorList>
    </citation>
    <scope>NUCLEOTIDE SEQUENCE [LARGE SCALE GENOMIC DNA]</scope>
    <source>
        <strain evidence="8 9">CRt</strain>
    </source>
</reference>
<comment type="function">
    <text evidence="5">Responsible for synthesis of pseudouridine from uracil.</text>
</comment>
<accession>A0ABM5UU77</accession>
<dbReference type="Gene3D" id="3.30.2350.10">
    <property type="entry name" value="Pseudouridine synthase"/>
    <property type="match status" value="1"/>
</dbReference>